<evidence type="ECO:0000313" key="14">
    <source>
        <dbReference type="RefSeq" id="XP_005725258.1"/>
    </source>
</evidence>
<dbReference type="SMART" id="SM00980">
    <property type="entry name" value="THAP"/>
    <property type="match status" value="1"/>
</dbReference>
<evidence type="ECO:0000256" key="8">
    <source>
        <dbReference type="ARBA" id="ARBA00039526"/>
    </source>
</evidence>
<feature type="coiled-coil region" evidence="10">
    <location>
        <begin position="288"/>
        <end position="322"/>
    </location>
</feature>
<dbReference type="SMART" id="SM00692">
    <property type="entry name" value="DM3"/>
    <property type="match status" value="1"/>
</dbReference>
<dbReference type="PANTHER" id="PTHR46927:SF1">
    <property type="entry name" value="THAP DOMAIN-CONTAINING PROTEIN 5"/>
    <property type="match status" value="1"/>
</dbReference>
<dbReference type="PROSITE" id="PS50950">
    <property type="entry name" value="ZF_THAP"/>
    <property type="match status" value="1"/>
</dbReference>
<keyword evidence="4" id="KW-0862">Zinc</keyword>
<dbReference type="GeneID" id="102194094"/>
<dbReference type="SUPFAM" id="SSF57716">
    <property type="entry name" value="Glucocorticoid receptor-like (DNA-binding domain)"/>
    <property type="match status" value="1"/>
</dbReference>
<gene>
    <name evidence="14" type="primary">thap5</name>
</gene>
<dbReference type="Pfam" id="PF05485">
    <property type="entry name" value="THAP"/>
    <property type="match status" value="1"/>
</dbReference>
<reference evidence="12" key="1">
    <citation type="submission" date="2023-09" db="UniProtKB">
        <authorList>
            <consortium name="Ensembl"/>
        </authorList>
    </citation>
    <scope>IDENTIFICATION</scope>
</reference>
<evidence type="ECO:0000256" key="1">
    <source>
        <dbReference type="ARBA" id="ARBA00004123"/>
    </source>
</evidence>
<dbReference type="GO" id="GO:0003677">
    <property type="term" value="F:DNA binding"/>
    <property type="evidence" value="ECO:0007669"/>
    <property type="project" value="UniProtKB-UniRule"/>
</dbReference>
<keyword evidence="5 10" id="KW-0175">Coiled coil</keyword>
<dbReference type="AlphaFoldDB" id="A0A3B4FKQ8"/>
<dbReference type="GO" id="GO:0008270">
    <property type="term" value="F:zinc ion binding"/>
    <property type="evidence" value="ECO:0007669"/>
    <property type="project" value="UniProtKB-KW"/>
</dbReference>
<keyword evidence="2" id="KW-0479">Metal-binding</keyword>
<reference evidence="14" key="2">
    <citation type="submission" date="2025-04" db="UniProtKB">
        <authorList>
            <consortium name="RefSeq"/>
        </authorList>
    </citation>
    <scope>IDENTIFICATION</scope>
</reference>
<evidence type="ECO:0000256" key="10">
    <source>
        <dbReference type="SAM" id="Coils"/>
    </source>
</evidence>
<keyword evidence="7" id="KW-0539">Nucleus</keyword>
<name>A0A3B4FKQ8_9CICH</name>
<dbReference type="InterPro" id="IPR006612">
    <property type="entry name" value="THAP_Znf"/>
</dbReference>
<evidence type="ECO:0000256" key="2">
    <source>
        <dbReference type="ARBA" id="ARBA00022723"/>
    </source>
</evidence>
<dbReference type="GO" id="GO:0005634">
    <property type="term" value="C:nucleus"/>
    <property type="evidence" value="ECO:0007669"/>
    <property type="project" value="UniProtKB-SubCell"/>
</dbReference>
<proteinExistence type="predicted"/>
<evidence type="ECO:0000313" key="13">
    <source>
        <dbReference type="Proteomes" id="UP000695023"/>
    </source>
</evidence>
<organism evidence="12">
    <name type="scientific">Pundamilia nyererei</name>
    <dbReference type="NCBI Taxonomy" id="303518"/>
    <lineage>
        <taxon>Eukaryota</taxon>
        <taxon>Metazoa</taxon>
        <taxon>Chordata</taxon>
        <taxon>Craniata</taxon>
        <taxon>Vertebrata</taxon>
        <taxon>Euteleostomi</taxon>
        <taxon>Actinopterygii</taxon>
        <taxon>Neopterygii</taxon>
        <taxon>Teleostei</taxon>
        <taxon>Neoteleostei</taxon>
        <taxon>Acanthomorphata</taxon>
        <taxon>Ovalentaria</taxon>
        <taxon>Cichlomorphae</taxon>
        <taxon>Cichliformes</taxon>
        <taxon>Cichlidae</taxon>
        <taxon>African cichlids</taxon>
        <taxon>Pseudocrenilabrinae</taxon>
        <taxon>Haplochromini</taxon>
        <taxon>Pundamilia</taxon>
    </lineage>
</organism>
<sequence>MPRYCAVRVCRNRGGTASRQDNKRISFYPFPLQDKSRLQKWVSNMKREQWTPSRHQYLCSEHFTADCFDIRWGIRYLKNTAIPTIFPSSEDDDEKKTTNLKRSLKAKTNISLGDPELATFDSPASKKRPLILSKTGRKSQSAVINNMSGERTEMVFEPAVLDSHLERSEIQTAACEKPLDGETAAQSPSRELCSEEQAESAVTVLCCEPGSFSDAGANMDGDAFQAVLGQAFSFVPMELVKDKTTGCFLAESGLTDEEKVSVFEHSYCRPDTDKDELWRKILSLHAKILELDRREESTVAKIRALENEVALLKRDGAVFKEKQKV</sequence>
<evidence type="ECO:0000256" key="9">
    <source>
        <dbReference type="PROSITE-ProRule" id="PRU00309"/>
    </source>
</evidence>
<dbReference type="PANTHER" id="PTHR46927">
    <property type="entry name" value="AGAP005574-PA"/>
    <property type="match status" value="1"/>
</dbReference>
<evidence type="ECO:0000313" key="12">
    <source>
        <dbReference type="Ensembl" id="ENSPNYP00000010334.1"/>
    </source>
</evidence>
<accession>A0A3B4FKQ8</accession>
<comment type="subcellular location">
    <subcellularLocation>
        <location evidence="1">Nucleus</location>
    </subcellularLocation>
</comment>
<evidence type="ECO:0000256" key="6">
    <source>
        <dbReference type="ARBA" id="ARBA00023125"/>
    </source>
</evidence>
<dbReference type="GeneTree" id="ENSGT00940000164630"/>
<dbReference type="RefSeq" id="XP_005725258.1">
    <property type="nucleotide sequence ID" value="XM_005725201.1"/>
</dbReference>
<evidence type="ECO:0000256" key="7">
    <source>
        <dbReference type="ARBA" id="ARBA00023242"/>
    </source>
</evidence>
<dbReference type="InterPro" id="IPR052224">
    <property type="entry name" value="THAP_domain_protein"/>
</dbReference>
<evidence type="ECO:0000256" key="4">
    <source>
        <dbReference type="ARBA" id="ARBA00022833"/>
    </source>
</evidence>
<dbReference type="OrthoDB" id="5982876at2759"/>
<feature type="domain" description="THAP-type" evidence="11">
    <location>
        <begin position="1"/>
        <end position="86"/>
    </location>
</feature>
<protein>
    <recommendedName>
        <fullName evidence="8">THAP domain-containing protein 5</fullName>
    </recommendedName>
</protein>
<dbReference type="STRING" id="303518.ENSPNYP00000010334"/>
<dbReference type="Proteomes" id="UP000695023">
    <property type="component" value="Unplaced"/>
</dbReference>
<evidence type="ECO:0000256" key="3">
    <source>
        <dbReference type="ARBA" id="ARBA00022771"/>
    </source>
</evidence>
<evidence type="ECO:0000259" key="11">
    <source>
        <dbReference type="PROSITE" id="PS50950"/>
    </source>
</evidence>
<dbReference type="Ensembl" id="ENSPNYT00000010589.1">
    <property type="protein sequence ID" value="ENSPNYP00000010334.1"/>
    <property type="gene ID" value="ENSPNYG00000007868.1"/>
</dbReference>
<keyword evidence="3 9" id="KW-0863">Zinc-finger</keyword>
<keyword evidence="6 9" id="KW-0238">DNA-binding</keyword>
<keyword evidence="13" id="KW-1185">Reference proteome</keyword>
<evidence type="ECO:0000256" key="5">
    <source>
        <dbReference type="ARBA" id="ARBA00023054"/>
    </source>
</evidence>